<evidence type="ECO:0000313" key="1">
    <source>
        <dbReference type="EMBL" id="KXU12969.1"/>
    </source>
</evidence>
<comment type="caution">
    <text evidence="1">The sequence shown here is derived from an EMBL/GenBank/DDBJ whole genome shotgun (WGS) entry which is preliminary data.</text>
</comment>
<organism evidence="1 2">
    <name type="scientific">Streptococcus infantis</name>
    <dbReference type="NCBI Taxonomy" id="68892"/>
    <lineage>
        <taxon>Bacteria</taxon>
        <taxon>Bacillati</taxon>
        <taxon>Bacillota</taxon>
        <taxon>Bacilli</taxon>
        <taxon>Lactobacillales</taxon>
        <taxon>Streptococcaceae</taxon>
        <taxon>Streptococcus</taxon>
    </lineage>
</organism>
<name>A0A139RDX1_9STRE</name>
<reference evidence="1 2" key="1">
    <citation type="submission" date="2016-01" db="EMBL/GenBank/DDBJ databases">
        <title>Highly variable Streptococcus oralis are common among viridans streptococci isolated from primates.</title>
        <authorList>
            <person name="Denapaite D."/>
            <person name="Rieger M."/>
            <person name="Koendgen S."/>
            <person name="Brueckner R."/>
            <person name="Ochigava I."/>
            <person name="Kappeler P."/>
            <person name="Maetz-Rensing K."/>
            <person name="Leendertz F."/>
            <person name="Hakenbeck R."/>
        </authorList>
    </citation>
    <scope>NUCLEOTIDE SEQUENCE [LARGE SCALE GENOMIC DNA]</scope>
    <source>
        <strain evidence="1 2">DD18</strain>
    </source>
</reference>
<sequence length="146" mass="17141">MIINQREDILWGDMGATYLYGTRVQFWEDGHISLSNPLLAPGEVLKSWLSSLNYQGGRSQPSLPLLKRNHRYQFTMNMTCYPENSIYIKLVFLDRYDEVLEEKVEKTLSFSFVYPEDAYTYRVSLIAAGFESLDFYSFSIKEYDRV</sequence>
<dbReference type="PATRIC" id="fig|68892.8.peg.1302"/>
<accession>A0A139RDX1</accession>
<dbReference type="GO" id="GO:0015031">
    <property type="term" value="P:protein transport"/>
    <property type="evidence" value="ECO:0007669"/>
    <property type="project" value="InterPro"/>
</dbReference>
<gene>
    <name evidence="1" type="ORF">SINDD18_01169</name>
</gene>
<dbReference type="Pfam" id="PF15432">
    <property type="entry name" value="Sec-ASP3"/>
    <property type="match status" value="1"/>
</dbReference>
<dbReference type="InterPro" id="IPR022259">
    <property type="entry name" value="Acessory_Sec_prot_Asp3"/>
</dbReference>
<dbReference type="RefSeq" id="WP_060955172.1">
    <property type="nucleotide sequence ID" value="NZ_KQ970820.1"/>
</dbReference>
<dbReference type="Proteomes" id="UP000072578">
    <property type="component" value="Unassembled WGS sequence"/>
</dbReference>
<dbReference type="EMBL" id="LQZF01000134">
    <property type="protein sequence ID" value="KXU12969.1"/>
    <property type="molecule type" value="Genomic_DNA"/>
</dbReference>
<proteinExistence type="predicted"/>
<dbReference type="AlphaFoldDB" id="A0A139RDX1"/>
<dbReference type="NCBIfam" id="TIGR03711">
    <property type="entry name" value="acc_sec_asp3"/>
    <property type="match status" value="1"/>
</dbReference>
<evidence type="ECO:0000313" key="2">
    <source>
        <dbReference type="Proteomes" id="UP000072578"/>
    </source>
</evidence>
<protein>
    <submittedName>
        <fullName evidence="1">Accessory secretory protein Asp3</fullName>
    </submittedName>
</protein>